<gene>
    <name evidence="1" type="ORF">BGZ97_007732</name>
</gene>
<reference evidence="1" key="1">
    <citation type="journal article" date="2020" name="Fungal Divers.">
        <title>Resolving the Mortierellaceae phylogeny through synthesis of multi-gene phylogenetics and phylogenomics.</title>
        <authorList>
            <person name="Vandepol N."/>
            <person name="Liber J."/>
            <person name="Desiro A."/>
            <person name="Na H."/>
            <person name="Kennedy M."/>
            <person name="Barry K."/>
            <person name="Grigoriev I.V."/>
            <person name="Miller A.N."/>
            <person name="O'Donnell K."/>
            <person name="Stajich J.E."/>
            <person name="Bonito G."/>
        </authorList>
    </citation>
    <scope>NUCLEOTIDE SEQUENCE</scope>
    <source>
        <strain evidence="1">NVP60</strain>
    </source>
</reference>
<proteinExistence type="predicted"/>
<accession>A0A9P6QMN0</accession>
<organism evidence="1 2">
    <name type="scientific">Linnemannia gamsii</name>
    <dbReference type="NCBI Taxonomy" id="64522"/>
    <lineage>
        <taxon>Eukaryota</taxon>
        <taxon>Fungi</taxon>
        <taxon>Fungi incertae sedis</taxon>
        <taxon>Mucoromycota</taxon>
        <taxon>Mortierellomycotina</taxon>
        <taxon>Mortierellomycetes</taxon>
        <taxon>Mortierellales</taxon>
        <taxon>Mortierellaceae</taxon>
        <taxon>Linnemannia</taxon>
    </lineage>
</organism>
<name>A0A9P6QMN0_9FUNG</name>
<dbReference type="AlphaFoldDB" id="A0A9P6QMN0"/>
<sequence length="72" mass="8474">MKTLKRHFPKNHFISEQVLYRIRSCHEGRQLGYNRVQFKRITNPGSNTSSRISINITPALHPNYIITTIQNH</sequence>
<comment type="caution">
    <text evidence="1">The sequence shown here is derived from an EMBL/GenBank/DDBJ whole genome shotgun (WGS) entry which is preliminary data.</text>
</comment>
<protein>
    <submittedName>
        <fullName evidence="1">Uncharacterized protein</fullName>
    </submittedName>
</protein>
<keyword evidence="2" id="KW-1185">Reference proteome</keyword>
<evidence type="ECO:0000313" key="1">
    <source>
        <dbReference type="EMBL" id="KAG0285612.1"/>
    </source>
</evidence>
<dbReference type="Proteomes" id="UP000823405">
    <property type="component" value="Unassembled WGS sequence"/>
</dbReference>
<evidence type="ECO:0000313" key="2">
    <source>
        <dbReference type="Proteomes" id="UP000823405"/>
    </source>
</evidence>
<dbReference type="EMBL" id="JAAAIN010003459">
    <property type="protein sequence ID" value="KAG0285612.1"/>
    <property type="molecule type" value="Genomic_DNA"/>
</dbReference>